<dbReference type="RefSeq" id="WP_189651040.1">
    <property type="nucleotide sequence ID" value="NZ_BMRC01000017.1"/>
</dbReference>
<proteinExistence type="predicted"/>
<reference evidence="1 2" key="1">
    <citation type="submission" date="2024-09" db="EMBL/GenBank/DDBJ databases">
        <authorList>
            <person name="Sun Q."/>
            <person name="Mori K."/>
        </authorList>
    </citation>
    <scope>NUCLEOTIDE SEQUENCE [LARGE SCALE GENOMIC DNA]</scope>
    <source>
        <strain evidence="1 2">CCM 3426</strain>
    </source>
</reference>
<sequence length="69" mass="7678">MTRTPSADVVMERLLEEAVREFPGWAFSRGRSGWTAVSGDVRLTGRSLAALRARLRVRPLDRSPAQPGR</sequence>
<evidence type="ECO:0000313" key="1">
    <source>
        <dbReference type="EMBL" id="MFB9206354.1"/>
    </source>
</evidence>
<gene>
    <name evidence="1" type="ORF">ACFFV7_34520</name>
</gene>
<name>A0ABV5IRI3_9ACTN</name>
<organism evidence="1 2">
    <name type="scientific">Nonomuraea spiralis</name>
    <dbReference type="NCBI Taxonomy" id="46182"/>
    <lineage>
        <taxon>Bacteria</taxon>
        <taxon>Bacillati</taxon>
        <taxon>Actinomycetota</taxon>
        <taxon>Actinomycetes</taxon>
        <taxon>Streptosporangiales</taxon>
        <taxon>Streptosporangiaceae</taxon>
        <taxon>Nonomuraea</taxon>
    </lineage>
</organism>
<dbReference type="Proteomes" id="UP001589647">
    <property type="component" value="Unassembled WGS sequence"/>
</dbReference>
<evidence type="ECO:0000313" key="2">
    <source>
        <dbReference type="Proteomes" id="UP001589647"/>
    </source>
</evidence>
<protein>
    <submittedName>
        <fullName evidence="1">Uncharacterized protein</fullName>
    </submittedName>
</protein>
<dbReference type="EMBL" id="JBHMEI010000037">
    <property type="protein sequence ID" value="MFB9206354.1"/>
    <property type="molecule type" value="Genomic_DNA"/>
</dbReference>
<keyword evidence="2" id="KW-1185">Reference proteome</keyword>
<comment type="caution">
    <text evidence="1">The sequence shown here is derived from an EMBL/GenBank/DDBJ whole genome shotgun (WGS) entry which is preliminary data.</text>
</comment>
<accession>A0ABV5IRI3</accession>